<feature type="region of interest" description="Disordered" evidence="1">
    <location>
        <begin position="176"/>
        <end position="227"/>
    </location>
</feature>
<sequence>MHREEGLGKDLEGIGHGLCYEPIPAFACSDFGKPWKIEIRTRVLPNASPGDHGLGLAMAVAGDDGVGARVVEPGERDLQAVLRPVAHATEMRRVPVVIRLKHTNKPHAFQLLCPPLLARYIPFVDLKSAHFIVNSLEEGVLLPNELTKLSLDIALNEVTTEKGEWSGDIWTVPNSEILRADEGRENKEDPRENPPTSGIIRHDSHVRKSGSEPGRESNPIRLGGGSGVVRANRTMISGDAETNTTDVAVVENTRRSLQPCLQCQGNIICNLSGSISGRVTPRFSQVGIVSHDAAGRRVFSRGSHVFPALAFR</sequence>
<organism evidence="2 3">
    <name type="scientific">Dryococelus australis</name>
    <dbReference type="NCBI Taxonomy" id="614101"/>
    <lineage>
        <taxon>Eukaryota</taxon>
        <taxon>Metazoa</taxon>
        <taxon>Ecdysozoa</taxon>
        <taxon>Arthropoda</taxon>
        <taxon>Hexapoda</taxon>
        <taxon>Insecta</taxon>
        <taxon>Pterygota</taxon>
        <taxon>Neoptera</taxon>
        <taxon>Polyneoptera</taxon>
        <taxon>Phasmatodea</taxon>
        <taxon>Verophasmatodea</taxon>
        <taxon>Anareolatae</taxon>
        <taxon>Phasmatidae</taxon>
        <taxon>Eurycanthinae</taxon>
        <taxon>Dryococelus</taxon>
    </lineage>
</organism>
<protein>
    <submittedName>
        <fullName evidence="2">Uncharacterized protein</fullName>
    </submittedName>
</protein>
<feature type="compositionally biased region" description="Basic and acidic residues" evidence="1">
    <location>
        <begin position="178"/>
        <end position="192"/>
    </location>
</feature>
<name>A0ABQ9IN52_9NEOP</name>
<dbReference type="EMBL" id="JARBHB010000001">
    <property type="protein sequence ID" value="KAJ8898113.1"/>
    <property type="molecule type" value="Genomic_DNA"/>
</dbReference>
<gene>
    <name evidence="2" type="ORF">PR048_003473</name>
</gene>
<dbReference type="Proteomes" id="UP001159363">
    <property type="component" value="Chromosome 1"/>
</dbReference>
<evidence type="ECO:0000256" key="1">
    <source>
        <dbReference type="SAM" id="MobiDB-lite"/>
    </source>
</evidence>
<keyword evidence="3" id="KW-1185">Reference proteome</keyword>
<evidence type="ECO:0000313" key="3">
    <source>
        <dbReference type="Proteomes" id="UP001159363"/>
    </source>
</evidence>
<accession>A0ABQ9IN52</accession>
<proteinExistence type="predicted"/>
<evidence type="ECO:0000313" key="2">
    <source>
        <dbReference type="EMBL" id="KAJ8898113.1"/>
    </source>
</evidence>
<reference evidence="2 3" key="1">
    <citation type="submission" date="2023-02" db="EMBL/GenBank/DDBJ databases">
        <title>LHISI_Scaffold_Assembly.</title>
        <authorList>
            <person name="Stuart O.P."/>
            <person name="Cleave R."/>
            <person name="Magrath M.J.L."/>
            <person name="Mikheyev A.S."/>
        </authorList>
    </citation>
    <scope>NUCLEOTIDE SEQUENCE [LARGE SCALE GENOMIC DNA]</scope>
    <source>
        <strain evidence="2">Daus_M_001</strain>
        <tissue evidence="2">Leg muscle</tissue>
    </source>
</reference>
<comment type="caution">
    <text evidence="2">The sequence shown here is derived from an EMBL/GenBank/DDBJ whole genome shotgun (WGS) entry which is preliminary data.</text>
</comment>